<evidence type="ECO:0000313" key="1">
    <source>
        <dbReference type="EMBL" id="AOP47427.1"/>
    </source>
</evidence>
<dbReference type="KEGG" id="slc:SL103_15185"/>
<dbReference type="Proteomes" id="UP000094094">
    <property type="component" value="Chromosome"/>
</dbReference>
<sequence length="146" mass="14223">MRHTVSIRRSAAASGGRRMLLFVVLLALLHAALTTVAPDAPAAGAGGCATAVGIPAVPGPAERPCVPAAPVASSGDGAKHPGSGFRHLCEASACHLRHPVPTGPGGKAIRESAVAETGAAPPHSASSAVVPDAAAGAPARVTVLRC</sequence>
<organism evidence="1 2">
    <name type="scientific">Streptomyces lydicus</name>
    <dbReference type="NCBI Taxonomy" id="47763"/>
    <lineage>
        <taxon>Bacteria</taxon>
        <taxon>Bacillati</taxon>
        <taxon>Actinomycetota</taxon>
        <taxon>Actinomycetes</taxon>
        <taxon>Kitasatosporales</taxon>
        <taxon>Streptomycetaceae</taxon>
        <taxon>Streptomyces</taxon>
    </lineage>
</organism>
<dbReference type="AlphaFoldDB" id="A0A1D7VL34"/>
<accession>A0A1D7VL34</accession>
<dbReference type="EMBL" id="CP017157">
    <property type="protein sequence ID" value="AOP47427.1"/>
    <property type="molecule type" value="Genomic_DNA"/>
</dbReference>
<dbReference type="OrthoDB" id="4241579at2"/>
<proteinExistence type="predicted"/>
<gene>
    <name evidence="1" type="ORF">SL103_15185</name>
</gene>
<evidence type="ECO:0000313" key="2">
    <source>
        <dbReference type="Proteomes" id="UP000094094"/>
    </source>
</evidence>
<protein>
    <submittedName>
        <fullName evidence="1">Uncharacterized protein</fullName>
    </submittedName>
</protein>
<name>A0A1D7VL34_9ACTN</name>
<dbReference type="RefSeq" id="WP_069569480.1">
    <property type="nucleotide sequence ID" value="NZ_CP017157.1"/>
</dbReference>
<keyword evidence="2" id="KW-1185">Reference proteome</keyword>
<reference evidence="1 2" key="1">
    <citation type="submission" date="2016-09" db="EMBL/GenBank/DDBJ databases">
        <title>Complete genome sequencing of Streptomyces lydicus 103 and metabolic pathways analysis of antibiotic biosynthesis.</title>
        <authorList>
            <person name="Jia N."/>
            <person name="Ding M.-Z."/>
            <person name="Gao F."/>
            <person name="Yuan Y.-J."/>
        </authorList>
    </citation>
    <scope>NUCLEOTIDE SEQUENCE [LARGE SCALE GENOMIC DNA]</scope>
    <source>
        <strain evidence="1 2">103</strain>
    </source>
</reference>